<keyword evidence="2" id="KW-1185">Reference proteome</keyword>
<reference evidence="1 2" key="1">
    <citation type="journal article" date="2018" name="Mol. Biol. Evol.">
        <title>Broad Genomic Sampling Reveals a Smut Pathogenic Ancestry of the Fungal Clade Ustilaginomycotina.</title>
        <authorList>
            <person name="Kijpornyongpan T."/>
            <person name="Mondo S.J."/>
            <person name="Barry K."/>
            <person name="Sandor L."/>
            <person name="Lee J."/>
            <person name="Lipzen A."/>
            <person name="Pangilinan J."/>
            <person name="LaButti K."/>
            <person name="Hainaut M."/>
            <person name="Henrissat B."/>
            <person name="Grigoriev I.V."/>
            <person name="Spatafora J.W."/>
            <person name="Aime M.C."/>
        </authorList>
    </citation>
    <scope>NUCLEOTIDE SEQUENCE [LARGE SCALE GENOMIC DNA]</scope>
    <source>
        <strain evidence="1 2">MCA 3645</strain>
    </source>
</reference>
<proteinExistence type="predicted"/>
<name>A0A317XPE3_9BASI</name>
<dbReference type="EMBL" id="KZ819193">
    <property type="protein sequence ID" value="PWZ00155.1"/>
    <property type="molecule type" value="Genomic_DNA"/>
</dbReference>
<sequence>MSKRRPRTHLHARTLSRQRSFRLALLREHEPLIGFPVPMGATYKCGGLSDMEGNFARASLETSVRLGLLCVLPPLPCALRG</sequence>
<evidence type="ECO:0000313" key="1">
    <source>
        <dbReference type="EMBL" id="PWZ00155.1"/>
    </source>
</evidence>
<evidence type="ECO:0000313" key="2">
    <source>
        <dbReference type="Proteomes" id="UP000246740"/>
    </source>
</evidence>
<accession>A0A317XPE3</accession>
<dbReference type="AlphaFoldDB" id="A0A317XPE3"/>
<dbReference type="InParanoid" id="A0A317XPE3"/>
<gene>
    <name evidence="1" type="ORF">BCV70DRAFT_200309</name>
</gene>
<dbReference type="Proteomes" id="UP000246740">
    <property type="component" value="Unassembled WGS sequence"/>
</dbReference>
<organism evidence="1 2">
    <name type="scientific">Testicularia cyperi</name>
    <dbReference type="NCBI Taxonomy" id="1882483"/>
    <lineage>
        <taxon>Eukaryota</taxon>
        <taxon>Fungi</taxon>
        <taxon>Dikarya</taxon>
        <taxon>Basidiomycota</taxon>
        <taxon>Ustilaginomycotina</taxon>
        <taxon>Ustilaginomycetes</taxon>
        <taxon>Ustilaginales</taxon>
        <taxon>Anthracoideaceae</taxon>
        <taxon>Testicularia</taxon>
    </lineage>
</organism>
<protein>
    <submittedName>
        <fullName evidence="1">Uncharacterized protein</fullName>
    </submittedName>
</protein>